<dbReference type="SMART" id="SM00421">
    <property type="entry name" value="HTH_LUXR"/>
    <property type="match status" value="1"/>
</dbReference>
<evidence type="ECO:0000259" key="4">
    <source>
        <dbReference type="PROSITE" id="PS50043"/>
    </source>
</evidence>
<dbReference type="EMBL" id="CP113836">
    <property type="protein sequence ID" value="WAL66514.1"/>
    <property type="molecule type" value="Genomic_DNA"/>
</dbReference>
<dbReference type="RefSeq" id="WP_268756648.1">
    <property type="nucleotide sequence ID" value="NZ_CP113836.1"/>
</dbReference>
<keyword evidence="3" id="KW-0804">Transcription</keyword>
<keyword evidence="1" id="KW-0805">Transcription regulation</keyword>
<dbReference type="InterPro" id="IPR036388">
    <property type="entry name" value="WH-like_DNA-bd_sf"/>
</dbReference>
<keyword evidence="2" id="KW-0238">DNA-binding</keyword>
<dbReference type="PROSITE" id="PS50043">
    <property type="entry name" value="HTH_LUXR_2"/>
    <property type="match status" value="1"/>
</dbReference>
<evidence type="ECO:0000256" key="1">
    <source>
        <dbReference type="ARBA" id="ARBA00023015"/>
    </source>
</evidence>
<dbReference type="PANTHER" id="PTHR44688">
    <property type="entry name" value="DNA-BINDING TRANSCRIPTIONAL ACTIVATOR DEVR_DOSR"/>
    <property type="match status" value="1"/>
</dbReference>
<evidence type="ECO:0000313" key="6">
    <source>
        <dbReference type="Proteomes" id="UP001163203"/>
    </source>
</evidence>
<keyword evidence="6" id="KW-1185">Reference proteome</keyword>
<protein>
    <submittedName>
        <fullName evidence="5">LuxR C-terminal-related transcriptional regulator</fullName>
    </submittedName>
</protein>
<dbReference type="PRINTS" id="PR00038">
    <property type="entry name" value="HTHLUXR"/>
</dbReference>
<dbReference type="Proteomes" id="UP001163203">
    <property type="component" value="Chromosome"/>
</dbReference>
<dbReference type="SUPFAM" id="SSF46894">
    <property type="entry name" value="C-terminal effector domain of the bipartite response regulators"/>
    <property type="match status" value="1"/>
</dbReference>
<evidence type="ECO:0000256" key="2">
    <source>
        <dbReference type="ARBA" id="ARBA00023125"/>
    </source>
</evidence>
<dbReference type="InterPro" id="IPR027417">
    <property type="entry name" value="P-loop_NTPase"/>
</dbReference>
<evidence type="ECO:0000256" key="3">
    <source>
        <dbReference type="ARBA" id="ARBA00023163"/>
    </source>
</evidence>
<reference evidence="5" key="1">
    <citation type="submission" date="2022-11" db="EMBL/GenBank/DDBJ databases">
        <authorList>
            <person name="Mo P."/>
        </authorList>
    </citation>
    <scope>NUCLEOTIDE SEQUENCE</scope>
    <source>
        <strain evidence="5">HUAS 11-8</strain>
    </source>
</reference>
<sequence length="885" mass="94839">MARQRAELAGRQDVFDVLRWDGTRPAFTVVHGVSGSGRTAVLARTCRELRNNGFVVLEVAGAGERADWDLFGVRPVLGSVREQFEQIGADPRLVGAIDLVSRLCTAEGYASPWQRSSLLSALVTLFARVRAARPVALVVDDACRIPQPLFVLAAAHRAGYFVVASAGPDARGEPAELGALADRVIDLSPLTDEDVDSLLRQVANGPVDEAARRALRDGLGPLYGNPGTLVSTVAELRRRDRLVVAGGRLCLRDPERPVGLPAGHALLASVEGDVARNVVVLAASETGFGIDDVPVLAEATGRPVADYGRAIDRLVADGVLEGEATGRLRCRCPALAVTTIEETGEDAVRRLHRAIAVRLLDAPAPDGRARSLLAGHVAAAGRALPSRPELVAVLRDEENRMGPLGPARLARYRYAAWWHATGTGERTRLRSEVVRALVHAAEYARLAEFIAEVVECTGPAFDSGARAELSAAAALAAIHCGQPVPPSVLRALSGPGDTGGPLAFADRWFAGEAVVPEQVAASFAPVWLRHWSATPTIDGRTRHQKQSEASVETACAHRDLVPVFRAVLGSDYRSPTAGPVAVHHRVFAGYTDGEWASALSAARELELTGQADERALWCARILAAEMCWWRGEDRQAKAWLDAVPEDSPFPAMRAWVVLGMSHHAGDDGAFDEGWRQYRAHAEGADEPGAARLLVRLASVAVESGRSYLARTVLGEVESRYAGRARGDLPAEPVLLVRGLVEVDPVAIRSAERLVRRRGNRLDLALACQLVGRIAGEPRPWLEEAYHLARSIGATRLVARTRTSLACTQAPAAPTSDRGPELSDVELRIIELIRQGKTNRQIALTLRVSAKTVEKHLTRLFAKAGCRTRHGLAMSGLGGGLETIGA</sequence>
<dbReference type="InterPro" id="IPR000792">
    <property type="entry name" value="Tscrpt_reg_LuxR_C"/>
</dbReference>
<organism evidence="5 6">
    <name type="scientific">Amycolatopsis cynarae</name>
    <dbReference type="NCBI Taxonomy" id="2995223"/>
    <lineage>
        <taxon>Bacteria</taxon>
        <taxon>Bacillati</taxon>
        <taxon>Actinomycetota</taxon>
        <taxon>Actinomycetes</taxon>
        <taxon>Pseudonocardiales</taxon>
        <taxon>Pseudonocardiaceae</taxon>
        <taxon>Amycolatopsis</taxon>
    </lineage>
</organism>
<dbReference type="CDD" id="cd06170">
    <property type="entry name" value="LuxR_C_like"/>
    <property type="match status" value="1"/>
</dbReference>
<accession>A0ABY7B2J1</accession>
<dbReference type="Gene3D" id="1.10.10.10">
    <property type="entry name" value="Winged helix-like DNA-binding domain superfamily/Winged helix DNA-binding domain"/>
    <property type="match status" value="1"/>
</dbReference>
<feature type="domain" description="HTH luxR-type" evidence="4">
    <location>
        <begin position="814"/>
        <end position="879"/>
    </location>
</feature>
<dbReference type="SUPFAM" id="SSF52540">
    <property type="entry name" value="P-loop containing nucleoside triphosphate hydrolases"/>
    <property type="match status" value="1"/>
</dbReference>
<dbReference type="Pfam" id="PF00196">
    <property type="entry name" value="GerE"/>
    <property type="match status" value="1"/>
</dbReference>
<name>A0ABY7B2J1_9PSEU</name>
<dbReference type="InterPro" id="IPR016032">
    <property type="entry name" value="Sig_transdc_resp-reg_C-effctor"/>
</dbReference>
<proteinExistence type="predicted"/>
<evidence type="ECO:0000313" key="5">
    <source>
        <dbReference type="EMBL" id="WAL66514.1"/>
    </source>
</evidence>
<dbReference type="PROSITE" id="PS00622">
    <property type="entry name" value="HTH_LUXR_1"/>
    <property type="match status" value="1"/>
</dbReference>
<gene>
    <name evidence="5" type="ORF">ORV05_01465</name>
</gene>
<dbReference type="PANTHER" id="PTHR44688:SF16">
    <property type="entry name" value="DNA-BINDING TRANSCRIPTIONAL ACTIVATOR DEVR_DOSR"/>
    <property type="match status" value="1"/>
</dbReference>